<gene>
    <name evidence="4" type="ORF">GSPATT00028354001</name>
</gene>
<dbReference type="GO" id="GO:0051301">
    <property type="term" value="P:cell division"/>
    <property type="evidence" value="ECO:0000318"/>
    <property type="project" value="GO_Central"/>
</dbReference>
<dbReference type="Pfam" id="PF13181">
    <property type="entry name" value="TPR_8"/>
    <property type="match status" value="1"/>
</dbReference>
<dbReference type="AlphaFoldDB" id="A0BFK2"/>
<keyword evidence="2 3" id="KW-0802">TPR repeat</keyword>
<evidence type="ECO:0000256" key="2">
    <source>
        <dbReference type="ARBA" id="ARBA00022803"/>
    </source>
</evidence>
<dbReference type="KEGG" id="ptm:GSPATT00028354001"/>
<proteinExistence type="predicted"/>
<dbReference type="InterPro" id="IPR011990">
    <property type="entry name" value="TPR-like_helical_dom_sf"/>
</dbReference>
<accession>A0BFK2</accession>
<dbReference type="EMBL" id="CT867991">
    <property type="protein sequence ID" value="CAK57319.1"/>
    <property type="molecule type" value="Genomic_DNA"/>
</dbReference>
<feature type="repeat" description="TPR" evidence="3">
    <location>
        <begin position="335"/>
        <end position="368"/>
    </location>
</feature>
<dbReference type="OrthoDB" id="307538at2759"/>
<dbReference type="SUPFAM" id="SSF48452">
    <property type="entry name" value="TPR-like"/>
    <property type="match status" value="3"/>
</dbReference>
<dbReference type="InterPro" id="IPR019734">
    <property type="entry name" value="TPR_rpt"/>
</dbReference>
<keyword evidence="5" id="KW-1185">Reference proteome</keyword>
<dbReference type="InParanoid" id="A0BFK2"/>
<dbReference type="HOGENOM" id="CLU_515333_0_0_1"/>
<protein>
    <submittedName>
        <fullName evidence="4">Uncharacterized protein</fullName>
    </submittedName>
</protein>
<dbReference type="GO" id="GO:0005680">
    <property type="term" value="C:anaphase-promoting complex"/>
    <property type="evidence" value="ECO:0000318"/>
    <property type="project" value="GO_Central"/>
</dbReference>
<dbReference type="Pfam" id="PF13432">
    <property type="entry name" value="TPR_16"/>
    <property type="match status" value="3"/>
</dbReference>
<sequence>MKQNQEYEAYLKYKEIIFLDSKHQQALCRIGSYLFKCNKYNEAQEYFSKCLCINQNNYEALLGYGKVDLYLKLTLQDYRINQYWQIIIMKERLILIHWIIKCFMEEVYKRISCQKGVCLKSLNDFENSQKMFKKALMLNQSHFESLFSLADYLRQVDKYIEAIAYFDQALQIKPQHPELWEGKGYQIIIKLAFCLRELNDNEEAVNCYEKALKYDPTSYEALKGMGLSLRKLYKCDESIVFFEKALQIQPNNVFSLKGKGLKLQYQQLNAQDCRENGKRPQSIIHGFCIFILVNTGLCFSNVQLNLKVISLAQMESIVTTLRQHENDIILNPQNTNPIFGKAECLRMLNDFDGALQFYMKTLQIDPNHINSLIGYGFCLGYQNKFQLALEQYDKALTLNKYSTDALWGKGECLRMLMDFNNALVYYEKVLILYPCHYISLSGKGKKCVKLGDCLRMLGLYQQALDVYKQALFIQSNQPSLLYGKAVCLIAQNNFETAPDLLRQAKKVAPPNFFVDKAICIINFTSFRIL</sequence>
<dbReference type="PANTHER" id="PTHR44943">
    <property type="entry name" value="CELLULOSE SYNTHASE OPERON PROTEIN C"/>
    <property type="match status" value="1"/>
</dbReference>
<dbReference type="PANTHER" id="PTHR44943:SF4">
    <property type="entry name" value="TPR REPEAT-CONTAINING PROTEIN MJ0798"/>
    <property type="match status" value="1"/>
</dbReference>
<dbReference type="Proteomes" id="UP000000600">
    <property type="component" value="Unassembled WGS sequence"/>
</dbReference>
<feature type="repeat" description="TPR" evidence="3">
    <location>
        <begin position="24"/>
        <end position="57"/>
    </location>
</feature>
<dbReference type="GO" id="GO:0007091">
    <property type="term" value="P:metaphase/anaphase transition of mitotic cell cycle"/>
    <property type="evidence" value="ECO:0000318"/>
    <property type="project" value="GO_Central"/>
</dbReference>
<evidence type="ECO:0000256" key="1">
    <source>
        <dbReference type="ARBA" id="ARBA00022737"/>
    </source>
</evidence>
<dbReference type="GO" id="GO:0031145">
    <property type="term" value="P:anaphase-promoting complex-dependent catabolic process"/>
    <property type="evidence" value="ECO:0000318"/>
    <property type="project" value="GO_Central"/>
</dbReference>
<dbReference type="OMA" id="CDESIVF"/>
<dbReference type="InterPro" id="IPR051685">
    <property type="entry name" value="Ycf3/AcsC/BcsC/TPR_MFPF"/>
</dbReference>
<evidence type="ECO:0000256" key="3">
    <source>
        <dbReference type="PROSITE-ProRule" id="PRU00339"/>
    </source>
</evidence>
<dbReference type="Gene3D" id="1.25.40.10">
    <property type="entry name" value="Tetratricopeptide repeat domain"/>
    <property type="match status" value="5"/>
</dbReference>
<evidence type="ECO:0000313" key="4">
    <source>
        <dbReference type="EMBL" id="CAK57319.1"/>
    </source>
</evidence>
<dbReference type="GO" id="GO:0016567">
    <property type="term" value="P:protein ubiquitination"/>
    <property type="evidence" value="ECO:0000318"/>
    <property type="project" value="GO_Central"/>
</dbReference>
<name>A0BFK2_PARTE</name>
<feature type="repeat" description="TPR" evidence="3">
    <location>
        <begin position="219"/>
        <end position="252"/>
    </location>
</feature>
<evidence type="ECO:0000313" key="5">
    <source>
        <dbReference type="Proteomes" id="UP000000600"/>
    </source>
</evidence>
<dbReference type="Pfam" id="PF13414">
    <property type="entry name" value="TPR_11"/>
    <property type="match status" value="1"/>
</dbReference>
<keyword evidence="1" id="KW-0677">Repeat</keyword>
<dbReference type="GO" id="GO:0005737">
    <property type="term" value="C:cytoplasm"/>
    <property type="evidence" value="ECO:0000318"/>
    <property type="project" value="GO_Central"/>
</dbReference>
<feature type="repeat" description="TPR" evidence="3">
    <location>
        <begin position="185"/>
        <end position="218"/>
    </location>
</feature>
<dbReference type="RefSeq" id="XP_001424717.1">
    <property type="nucleotide sequence ID" value="XM_001424680.1"/>
</dbReference>
<feature type="repeat" description="TPR" evidence="3">
    <location>
        <begin position="143"/>
        <end position="176"/>
    </location>
</feature>
<organism evidence="4 5">
    <name type="scientific">Paramecium tetraurelia</name>
    <dbReference type="NCBI Taxonomy" id="5888"/>
    <lineage>
        <taxon>Eukaryota</taxon>
        <taxon>Sar</taxon>
        <taxon>Alveolata</taxon>
        <taxon>Ciliophora</taxon>
        <taxon>Intramacronucleata</taxon>
        <taxon>Oligohymenophorea</taxon>
        <taxon>Peniculida</taxon>
        <taxon>Parameciidae</taxon>
        <taxon>Paramecium</taxon>
    </lineage>
</organism>
<dbReference type="STRING" id="5888.A0BFK2"/>
<dbReference type="SMART" id="SM00028">
    <property type="entry name" value="TPR"/>
    <property type="match status" value="10"/>
</dbReference>
<dbReference type="PROSITE" id="PS50005">
    <property type="entry name" value="TPR"/>
    <property type="match status" value="5"/>
</dbReference>
<reference evidence="4 5" key="1">
    <citation type="journal article" date="2006" name="Nature">
        <title>Global trends of whole-genome duplications revealed by the ciliate Paramecium tetraurelia.</title>
        <authorList>
            <consortium name="Genoscope"/>
            <person name="Aury J.-M."/>
            <person name="Jaillon O."/>
            <person name="Duret L."/>
            <person name="Noel B."/>
            <person name="Jubin C."/>
            <person name="Porcel B.M."/>
            <person name="Segurens B."/>
            <person name="Daubin V."/>
            <person name="Anthouard V."/>
            <person name="Aiach N."/>
            <person name="Arnaiz O."/>
            <person name="Billaut A."/>
            <person name="Beisson J."/>
            <person name="Blanc I."/>
            <person name="Bouhouche K."/>
            <person name="Camara F."/>
            <person name="Duharcourt S."/>
            <person name="Guigo R."/>
            <person name="Gogendeau D."/>
            <person name="Katinka M."/>
            <person name="Keller A.-M."/>
            <person name="Kissmehl R."/>
            <person name="Klotz C."/>
            <person name="Koll F."/>
            <person name="Le Moue A."/>
            <person name="Lepere C."/>
            <person name="Malinsky S."/>
            <person name="Nowacki M."/>
            <person name="Nowak J.K."/>
            <person name="Plattner H."/>
            <person name="Poulain J."/>
            <person name="Ruiz F."/>
            <person name="Serrano V."/>
            <person name="Zagulski M."/>
            <person name="Dessen P."/>
            <person name="Betermier M."/>
            <person name="Weissenbach J."/>
            <person name="Scarpelli C."/>
            <person name="Schachter V."/>
            <person name="Sperling L."/>
            <person name="Meyer E."/>
            <person name="Cohen J."/>
            <person name="Wincker P."/>
        </authorList>
    </citation>
    <scope>NUCLEOTIDE SEQUENCE [LARGE SCALE GENOMIC DNA]</scope>
    <source>
        <strain evidence="4 5">Stock d4-2</strain>
    </source>
</reference>
<dbReference type="GeneID" id="5010501"/>